<evidence type="ECO:0000313" key="1">
    <source>
        <dbReference type="EMBL" id="CAD1538832.1"/>
    </source>
</evidence>
<gene>
    <name evidence="1" type="ORF">BBRV_LOCUS24750</name>
</gene>
<dbReference type="AlphaFoldDB" id="A0A6V7IM84"/>
<dbReference type="EMBL" id="CADCXW020000003">
    <property type="protein sequence ID" value="CAD1538832.1"/>
    <property type="molecule type" value="Genomic_DNA"/>
</dbReference>
<protein>
    <submittedName>
        <fullName evidence="1">Uncharacterized protein</fullName>
    </submittedName>
</protein>
<accession>A0A6V7IM84</accession>
<name>A0A6V7IM84_9HYME</name>
<organism evidence="1">
    <name type="scientific">Bracon brevicornis</name>
    <dbReference type="NCBI Taxonomy" id="1563983"/>
    <lineage>
        <taxon>Eukaryota</taxon>
        <taxon>Metazoa</taxon>
        <taxon>Ecdysozoa</taxon>
        <taxon>Arthropoda</taxon>
        <taxon>Hexapoda</taxon>
        <taxon>Insecta</taxon>
        <taxon>Pterygota</taxon>
        <taxon>Neoptera</taxon>
        <taxon>Endopterygota</taxon>
        <taxon>Hymenoptera</taxon>
        <taxon>Apocrita</taxon>
        <taxon>Ichneumonoidea</taxon>
        <taxon>Braconidae</taxon>
        <taxon>Braconinae</taxon>
        <taxon>Bracon</taxon>
    </lineage>
</organism>
<sequence length="88" mass="9951">MFPEDGHCPFNTSPFELILQSMDYAESKFDGEGKFSNSQPSQVTLSGLKVQRKGQRYSLFGGYCNRTRTSIPLEIHIHSHITMTITLP</sequence>
<reference evidence="1" key="1">
    <citation type="submission" date="2020-07" db="EMBL/GenBank/DDBJ databases">
        <authorList>
            <person name="Ferguson B K."/>
        </authorList>
    </citation>
    <scope>NUCLEOTIDE SEQUENCE</scope>
    <source>
        <strain evidence="1">L06</strain>
    </source>
</reference>
<proteinExistence type="predicted"/>